<dbReference type="AlphaFoldDB" id="A0A8B8MIT3"/>
<name>A0A8B8MIT3_ABRPR</name>
<dbReference type="GeneID" id="113874466"/>
<feature type="compositionally biased region" description="Gly residues" evidence="1">
    <location>
        <begin position="40"/>
        <end position="54"/>
    </location>
</feature>
<keyword evidence="2" id="KW-1185">Reference proteome</keyword>
<dbReference type="KEGG" id="aprc:113874466"/>
<reference evidence="3" key="2">
    <citation type="submission" date="2025-08" db="UniProtKB">
        <authorList>
            <consortium name="RefSeq"/>
        </authorList>
    </citation>
    <scope>IDENTIFICATION</scope>
    <source>
        <tissue evidence="3">Young leaves</tissue>
    </source>
</reference>
<dbReference type="OrthoDB" id="10577673at2759"/>
<gene>
    <name evidence="3" type="primary">LOC113874466</name>
</gene>
<organism evidence="2 3">
    <name type="scientific">Abrus precatorius</name>
    <name type="common">Indian licorice</name>
    <name type="synonym">Glycine abrus</name>
    <dbReference type="NCBI Taxonomy" id="3816"/>
    <lineage>
        <taxon>Eukaryota</taxon>
        <taxon>Viridiplantae</taxon>
        <taxon>Streptophyta</taxon>
        <taxon>Embryophyta</taxon>
        <taxon>Tracheophyta</taxon>
        <taxon>Spermatophyta</taxon>
        <taxon>Magnoliopsida</taxon>
        <taxon>eudicotyledons</taxon>
        <taxon>Gunneridae</taxon>
        <taxon>Pentapetalae</taxon>
        <taxon>rosids</taxon>
        <taxon>fabids</taxon>
        <taxon>Fabales</taxon>
        <taxon>Fabaceae</taxon>
        <taxon>Papilionoideae</taxon>
        <taxon>50 kb inversion clade</taxon>
        <taxon>NPAAA clade</taxon>
        <taxon>indigoferoid/millettioid clade</taxon>
        <taxon>Abreae</taxon>
        <taxon>Abrus</taxon>
    </lineage>
</organism>
<dbReference type="Proteomes" id="UP000694853">
    <property type="component" value="Unplaced"/>
</dbReference>
<proteinExistence type="predicted"/>
<protein>
    <submittedName>
        <fullName evidence="3">Glycine-rich cell wall structural protein 1</fullName>
    </submittedName>
</protein>
<dbReference type="RefSeq" id="XP_027368490.1">
    <property type="nucleotide sequence ID" value="XM_027512689.1"/>
</dbReference>
<evidence type="ECO:0000313" key="2">
    <source>
        <dbReference type="Proteomes" id="UP000694853"/>
    </source>
</evidence>
<feature type="region of interest" description="Disordered" evidence="1">
    <location>
        <begin position="1"/>
        <end position="63"/>
    </location>
</feature>
<feature type="compositionally biased region" description="Gly residues" evidence="1">
    <location>
        <begin position="1"/>
        <end position="31"/>
    </location>
</feature>
<sequence length="107" mass="10247">MNLGGGGVGGGRDGGGGDRGGGGGGGNGSQLGGEETSGRSSGGGEGGGGGGGGSWSLQGFPQGHDPHLISVFVGLEISDWSNLIEDVLASTVDENVMQKRNSNIGSF</sequence>
<evidence type="ECO:0000313" key="3">
    <source>
        <dbReference type="RefSeq" id="XP_027368490.1"/>
    </source>
</evidence>
<accession>A0A8B8MIT3</accession>
<reference evidence="2" key="1">
    <citation type="journal article" date="2019" name="Toxins">
        <title>Detection of Abrin-Like and Prepropulchellin-Like Toxin Genes and Transcripts Using Whole Genome Sequencing and Full-Length Transcript Sequencing of Abrus precatorius.</title>
        <authorList>
            <person name="Hovde B.T."/>
            <person name="Daligault H.E."/>
            <person name="Hanschen E.R."/>
            <person name="Kunde Y.A."/>
            <person name="Johnson M.B."/>
            <person name="Starkenburg S.R."/>
            <person name="Johnson S.L."/>
        </authorList>
    </citation>
    <scope>NUCLEOTIDE SEQUENCE [LARGE SCALE GENOMIC DNA]</scope>
</reference>
<evidence type="ECO:0000256" key="1">
    <source>
        <dbReference type="SAM" id="MobiDB-lite"/>
    </source>
</evidence>